<proteinExistence type="predicted"/>
<accession>A0A0J1IMD1</accession>
<dbReference type="InterPro" id="IPR002477">
    <property type="entry name" value="Peptidoglycan-bd-like"/>
</dbReference>
<gene>
    <name evidence="2" type="ORF">DEAC_c24810</name>
</gene>
<dbReference type="STRING" id="476652.DEAC_c24810"/>
<dbReference type="Pfam" id="PF01471">
    <property type="entry name" value="PG_binding_1"/>
    <property type="match status" value="1"/>
</dbReference>
<feature type="domain" description="Peptidoglycan binding-like" evidence="1">
    <location>
        <begin position="1"/>
        <end position="50"/>
    </location>
</feature>
<evidence type="ECO:0000313" key="3">
    <source>
        <dbReference type="Proteomes" id="UP000036356"/>
    </source>
</evidence>
<name>A0A0J1IMD1_9FIRM</name>
<sequence>MQTELNYLGDNVGSPDGIFGAKTKAGVVDFQRANSLSVDGIVGANTSEALTNAYAERKSVMGLPDFRASCKANVPI</sequence>
<evidence type="ECO:0000259" key="1">
    <source>
        <dbReference type="Pfam" id="PF01471"/>
    </source>
</evidence>
<keyword evidence="3" id="KW-1185">Reference proteome</keyword>
<dbReference type="SUPFAM" id="SSF47090">
    <property type="entry name" value="PGBD-like"/>
    <property type="match status" value="1"/>
</dbReference>
<dbReference type="AlphaFoldDB" id="A0A0J1IMD1"/>
<reference evidence="2 3" key="1">
    <citation type="submission" date="2015-06" db="EMBL/GenBank/DDBJ databases">
        <title>Draft genome of the moderately acidophilic sulfate reducer Candidatus Desulfosporosinus acididurans strain M1.</title>
        <authorList>
            <person name="Poehlein A."/>
            <person name="Petzsch P."/>
            <person name="Johnson B.D."/>
            <person name="Schloemann M."/>
            <person name="Daniel R."/>
            <person name="Muehling M."/>
        </authorList>
    </citation>
    <scope>NUCLEOTIDE SEQUENCE [LARGE SCALE GENOMIC DNA]</scope>
    <source>
        <strain evidence="2 3">M1</strain>
    </source>
</reference>
<dbReference type="PATRIC" id="fig|476652.3.peg.2592"/>
<evidence type="ECO:0000313" key="2">
    <source>
        <dbReference type="EMBL" id="KLU65851.1"/>
    </source>
</evidence>
<dbReference type="Gene3D" id="1.10.101.10">
    <property type="entry name" value="PGBD-like superfamily/PGBD"/>
    <property type="match status" value="1"/>
</dbReference>
<organism evidence="2 3">
    <name type="scientific">Desulfosporosinus acididurans</name>
    <dbReference type="NCBI Taxonomy" id="476652"/>
    <lineage>
        <taxon>Bacteria</taxon>
        <taxon>Bacillati</taxon>
        <taxon>Bacillota</taxon>
        <taxon>Clostridia</taxon>
        <taxon>Eubacteriales</taxon>
        <taxon>Desulfitobacteriaceae</taxon>
        <taxon>Desulfosporosinus</taxon>
    </lineage>
</organism>
<protein>
    <submittedName>
        <fullName evidence="2">Putative peptidoglycan binding domain protein</fullName>
    </submittedName>
</protein>
<dbReference type="Proteomes" id="UP000036356">
    <property type="component" value="Unassembled WGS sequence"/>
</dbReference>
<comment type="caution">
    <text evidence="2">The sequence shown here is derived from an EMBL/GenBank/DDBJ whole genome shotgun (WGS) entry which is preliminary data.</text>
</comment>
<dbReference type="InterPro" id="IPR036366">
    <property type="entry name" value="PGBDSf"/>
</dbReference>
<dbReference type="InterPro" id="IPR036365">
    <property type="entry name" value="PGBD-like_sf"/>
</dbReference>
<dbReference type="EMBL" id="LDZY01000007">
    <property type="protein sequence ID" value="KLU65851.1"/>
    <property type="molecule type" value="Genomic_DNA"/>
</dbReference>